<evidence type="ECO:0000313" key="12">
    <source>
        <dbReference type="EMBL" id="OIP55978.1"/>
    </source>
</evidence>
<evidence type="ECO:0000256" key="2">
    <source>
        <dbReference type="ARBA" id="ARBA00020953"/>
    </source>
</evidence>
<dbReference type="PANTHER" id="PTHR43834:SF6">
    <property type="entry name" value="GTPASE DER"/>
    <property type="match status" value="1"/>
</dbReference>
<organism evidence="12 13">
    <name type="scientific">Candidatus Kuenenbacteria bacterium CG2_30_39_24</name>
    <dbReference type="NCBI Taxonomy" id="1805236"/>
    <lineage>
        <taxon>Bacteria</taxon>
        <taxon>Candidatus Kueneniibacteriota</taxon>
    </lineage>
</organism>
<dbReference type="InterPro" id="IPR031166">
    <property type="entry name" value="G_ENGA"/>
</dbReference>
<dbReference type="Gene3D" id="3.40.50.300">
    <property type="entry name" value="P-loop containing nucleotide triphosphate hydrolases"/>
    <property type="match status" value="2"/>
</dbReference>
<dbReference type="EMBL" id="MNYR01000028">
    <property type="protein sequence ID" value="OIP55978.1"/>
    <property type="molecule type" value="Genomic_DNA"/>
</dbReference>
<dbReference type="AlphaFoldDB" id="A0A1J5FEQ2"/>
<evidence type="ECO:0000259" key="11">
    <source>
        <dbReference type="PROSITE" id="PS51712"/>
    </source>
</evidence>
<dbReference type="GO" id="GO:0005525">
    <property type="term" value="F:GTP binding"/>
    <property type="evidence" value="ECO:0007669"/>
    <property type="project" value="UniProtKB-UniRule"/>
</dbReference>
<comment type="subunit">
    <text evidence="8">Associates with the 50S ribosomal subunit.</text>
</comment>
<dbReference type="GO" id="GO:0043022">
    <property type="term" value="F:ribosome binding"/>
    <property type="evidence" value="ECO:0007669"/>
    <property type="project" value="TreeGrafter"/>
</dbReference>
<dbReference type="NCBIfam" id="TIGR00231">
    <property type="entry name" value="small_GTP"/>
    <property type="match status" value="2"/>
</dbReference>
<feature type="binding site" evidence="8">
    <location>
        <begin position="204"/>
        <end position="211"/>
    </location>
    <ligand>
        <name>GTP</name>
        <dbReference type="ChEBI" id="CHEBI:37565"/>
        <label>2</label>
    </ligand>
</feature>
<dbReference type="InterPro" id="IPR016484">
    <property type="entry name" value="GTPase_Der"/>
</dbReference>
<dbReference type="STRING" id="1805236.AUK13_01835"/>
<evidence type="ECO:0000256" key="3">
    <source>
        <dbReference type="ARBA" id="ARBA00022517"/>
    </source>
</evidence>
<dbReference type="NCBIfam" id="TIGR03594">
    <property type="entry name" value="GTPase_EngA"/>
    <property type="match status" value="1"/>
</dbReference>
<dbReference type="PIRSF" id="PIRSF006485">
    <property type="entry name" value="GTP-binding_EngA"/>
    <property type="match status" value="1"/>
</dbReference>
<sequence>MMPSVAIIGRANVGKSTLFNRLSEKRLAMVTDIPGTTRDLKYANIHWQGKEFELIDTGGFLANQKTPLRALTKREQKKLDKLTVNDIDKQVEKYARNALLKSEVVIFVVDGREGLNPQDKEIADYLRKGKNKQIILTVNKCDNQEIRQSTAEFYKLGINGLILISAVNGSGTGDLLDMVVENIKEERFELAAHNDQLIKVSILGKPNVGKSSLLNQLVGEPRAIVSATAQTTREPNDTLIEYENNKIILVDTAGIRRKAKVARQSLEALGVSMSISALKKSNIALLVLDINEPISQQDLQLGKLIAEAGVATIIVANKYELIKEENRDQAKEFTQAVYRNFPHLSWAPVIFVSALTGFNTQKILKLIMEVNGNNQIKIPDGALSKFLKTIIAHQPPPKKTIGFGNKTKISRPFITHFKQIGINPPLFECAIGSKEKLTEEYRKYILNKLREKFGFKGVPIKLVVRYKKQI</sequence>
<dbReference type="GO" id="GO:0042254">
    <property type="term" value="P:ribosome biogenesis"/>
    <property type="evidence" value="ECO:0007669"/>
    <property type="project" value="UniProtKB-KW"/>
</dbReference>
<comment type="function">
    <text evidence="8 10">GTPase that plays an essential role in the late steps of ribosome biogenesis.</text>
</comment>
<comment type="caution">
    <text evidence="12">The sequence shown here is derived from an EMBL/GenBank/DDBJ whole genome shotgun (WGS) entry which is preliminary data.</text>
</comment>
<dbReference type="Proteomes" id="UP000183922">
    <property type="component" value="Unassembled WGS sequence"/>
</dbReference>
<evidence type="ECO:0000256" key="8">
    <source>
        <dbReference type="HAMAP-Rule" id="MF_00195"/>
    </source>
</evidence>
<dbReference type="HAMAP" id="MF_00195">
    <property type="entry name" value="GTPase_Der"/>
    <property type="match status" value="1"/>
</dbReference>
<comment type="similarity">
    <text evidence="1 8 9 10">Belongs to the TRAFAC class TrmE-Era-EngA-EngB-Septin-like GTPase superfamily. EngA (Der) GTPase family.</text>
</comment>
<accession>A0A1J5FEQ2</accession>
<evidence type="ECO:0000256" key="10">
    <source>
        <dbReference type="RuleBase" id="RU004481"/>
    </source>
</evidence>
<feature type="binding site" evidence="8">
    <location>
        <begin position="9"/>
        <end position="16"/>
    </location>
    <ligand>
        <name>GTP</name>
        <dbReference type="ChEBI" id="CHEBI:37565"/>
        <label>1</label>
    </ligand>
</feature>
<dbReference type="InterPro" id="IPR027417">
    <property type="entry name" value="P-loop_NTPase"/>
</dbReference>
<keyword evidence="6 8" id="KW-0342">GTP-binding</keyword>
<proteinExistence type="inferred from homology"/>
<evidence type="ECO:0000256" key="9">
    <source>
        <dbReference type="PROSITE-ProRule" id="PRU01049"/>
    </source>
</evidence>
<feature type="binding site" evidence="8">
    <location>
        <begin position="56"/>
        <end position="60"/>
    </location>
    <ligand>
        <name>GTP</name>
        <dbReference type="ChEBI" id="CHEBI:37565"/>
        <label>1</label>
    </ligand>
</feature>
<dbReference type="CDD" id="cd01894">
    <property type="entry name" value="EngA1"/>
    <property type="match status" value="1"/>
</dbReference>
<name>A0A1J5FEQ2_9BACT</name>
<dbReference type="Pfam" id="PF01926">
    <property type="entry name" value="MMR_HSR1"/>
    <property type="match status" value="2"/>
</dbReference>
<evidence type="ECO:0000313" key="13">
    <source>
        <dbReference type="Proteomes" id="UP000183922"/>
    </source>
</evidence>
<keyword evidence="4 10" id="KW-0677">Repeat</keyword>
<dbReference type="SUPFAM" id="SSF52540">
    <property type="entry name" value="P-loop containing nucleoside triphosphate hydrolases"/>
    <property type="match status" value="2"/>
</dbReference>
<dbReference type="PROSITE" id="PS51712">
    <property type="entry name" value="G_ENGA"/>
    <property type="match status" value="2"/>
</dbReference>
<gene>
    <name evidence="8" type="primary">der</name>
    <name evidence="12" type="ORF">AUK13_01835</name>
</gene>
<dbReference type="PRINTS" id="PR00449">
    <property type="entry name" value="RASTRNSFRMNG"/>
</dbReference>
<keyword evidence="3 8" id="KW-0690">Ribosome biogenesis</keyword>
<feature type="domain" description="EngA-type G" evidence="11">
    <location>
        <begin position="3"/>
        <end position="187"/>
    </location>
</feature>
<feature type="binding site" evidence="8">
    <location>
        <begin position="139"/>
        <end position="142"/>
    </location>
    <ligand>
        <name>GTP</name>
        <dbReference type="ChEBI" id="CHEBI:37565"/>
        <label>1</label>
    </ligand>
</feature>
<comment type="caution">
    <text evidence="8">Lacks conserved residue(s) required for the propagation of feature annotation.</text>
</comment>
<feature type="domain" description="EngA-type G" evidence="11">
    <location>
        <begin position="198"/>
        <end position="375"/>
    </location>
</feature>
<dbReference type="Pfam" id="PF14714">
    <property type="entry name" value="KH_dom-like"/>
    <property type="match status" value="1"/>
</dbReference>
<dbReference type="CDD" id="cd01895">
    <property type="entry name" value="EngA2"/>
    <property type="match status" value="1"/>
</dbReference>
<reference evidence="12 13" key="1">
    <citation type="journal article" date="2016" name="Environ. Microbiol.">
        <title>Genomic resolution of a cold subsurface aquifer community provides metabolic insights for novel microbes adapted to high CO concentrations.</title>
        <authorList>
            <person name="Probst A.J."/>
            <person name="Castelle C.J."/>
            <person name="Singh A."/>
            <person name="Brown C.T."/>
            <person name="Anantharaman K."/>
            <person name="Sharon I."/>
            <person name="Hug L.A."/>
            <person name="Burstein D."/>
            <person name="Emerson J.B."/>
            <person name="Thomas B.C."/>
            <person name="Banfield J.F."/>
        </authorList>
    </citation>
    <scope>NUCLEOTIDE SEQUENCE [LARGE SCALE GENOMIC DNA]</scope>
    <source>
        <strain evidence="12">CG2_30_39_24</strain>
    </source>
</reference>
<dbReference type="InterPro" id="IPR006073">
    <property type="entry name" value="GTP-bd"/>
</dbReference>
<dbReference type="InterPro" id="IPR015946">
    <property type="entry name" value="KH_dom-like_a/b"/>
</dbReference>
<dbReference type="Gene3D" id="3.30.300.20">
    <property type="match status" value="1"/>
</dbReference>
<evidence type="ECO:0000256" key="7">
    <source>
        <dbReference type="ARBA" id="ARBA00032345"/>
    </source>
</evidence>
<dbReference type="InterPro" id="IPR005225">
    <property type="entry name" value="Small_GTP-bd"/>
</dbReference>
<evidence type="ECO:0000256" key="6">
    <source>
        <dbReference type="ARBA" id="ARBA00023134"/>
    </source>
</evidence>
<evidence type="ECO:0000256" key="1">
    <source>
        <dbReference type="ARBA" id="ARBA00008279"/>
    </source>
</evidence>
<dbReference type="InterPro" id="IPR032859">
    <property type="entry name" value="KH_dom-like"/>
</dbReference>
<evidence type="ECO:0000256" key="5">
    <source>
        <dbReference type="ARBA" id="ARBA00022741"/>
    </source>
</evidence>
<evidence type="ECO:0000256" key="4">
    <source>
        <dbReference type="ARBA" id="ARBA00022737"/>
    </source>
</evidence>
<keyword evidence="5 8" id="KW-0547">Nucleotide-binding</keyword>
<protein>
    <recommendedName>
        <fullName evidence="2 8">GTPase Der</fullName>
    </recommendedName>
    <alternativeName>
        <fullName evidence="7 8">GTP-binding protein EngA</fullName>
    </alternativeName>
</protein>
<dbReference type="PANTHER" id="PTHR43834">
    <property type="entry name" value="GTPASE DER"/>
    <property type="match status" value="1"/>
</dbReference>
<feature type="binding site" evidence="8">
    <location>
        <begin position="251"/>
        <end position="255"/>
    </location>
    <ligand>
        <name>GTP</name>
        <dbReference type="ChEBI" id="CHEBI:37565"/>
        <label>2</label>
    </ligand>
</feature>